<dbReference type="InterPro" id="IPR027266">
    <property type="entry name" value="TrmE/GcvT-like"/>
</dbReference>
<keyword evidence="1" id="KW-0809">Transit peptide</keyword>
<keyword evidence="6" id="KW-1185">Reference proteome</keyword>
<organism evidence="5 6">
    <name type="scientific">Catellatospora bangladeshensis</name>
    <dbReference type="NCBI Taxonomy" id="310355"/>
    <lineage>
        <taxon>Bacteria</taxon>
        <taxon>Bacillati</taxon>
        <taxon>Actinomycetota</taxon>
        <taxon>Actinomycetes</taxon>
        <taxon>Micromonosporales</taxon>
        <taxon>Micromonosporaceae</taxon>
        <taxon>Catellatospora</taxon>
    </lineage>
</organism>
<dbReference type="Pfam" id="PF01571">
    <property type="entry name" value="GCV_T"/>
    <property type="match status" value="1"/>
</dbReference>
<gene>
    <name evidence="5" type="ORF">Cba03nite_08860</name>
</gene>
<dbReference type="InterPro" id="IPR017703">
    <property type="entry name" value="YgfZ/GCV_T_CS"/>
</dbReference>
<dbReference type="Proteomes" id="UP000601223">
    <property type="component" value="Unassembled WGS sequence"/>
</dbReference>
<dbReference type="SUPFAM" id="SSF103025">
    <property type="entry name" value="Folate-binding domain"/>
    <property type="match status" value="1"/>
</dbReference>
<feature type="region of interest" description="Disordered" evidence="2">
    <location>
        <begin position="1"/>
        <end position="23"/>
    </location>
</feature>
<sequence length="355" mass="37618">MGTPVLVGHFDPDSPDAPVAAHHGDPLREQRTLLTAAGLVDRSHRGVLALTGPERLSFLHNLTTQHLTDLADGQGTRTLVLSPHGHIEHELWVTELDGTLWVDVEPGTSDAVVGFLTKMRFFTQVEIKPAEYAIHSLVGPAALAAVGRLGVAVPAEPDVLPVPEPKFHTGAVPPRPTTVYAVAPLPGGGFVRRHALGDVPVLDLVLPRESAEQTLAALELPPAGLWAYEALRAAARQARVGIDTDHRTLPSEVELTAAAVHLEKGCYRGQETVARVHHLGRPPRALRLLHLDGIATDELPARGTEITADGRTVGFVGTAARHAELGPIALAVLKRNISGDTPLTAGESTAAIDPD</sequence>
<dbReference type="InterPro" id="IPR006222">
    <property type="entry name" value="GCVT_N"/>
</dbReference>
<evidence type="ECO:0000259" key="3">
    <source>
        <dbReference type="Pfam" id="PF01571"/>
    </source>
</evidence>
<evidence type="ECO:0000256" key="1">
    <source>
        <dbReference type="ARBA" id="ARBA00022946"/>
    </source>
</evidence>
<dbReference type="Pfam" id="PF25455">
    <property type="entry name" value="Beta-barrel_CAF17_C"/>
    <property type="match status" value="1"/>
</dbReference>
<dbReference type="GO" id="GO:0016226">
    <property type="term" value="P:iron-sulfur cluster assembly"/>
    <property type="evidence" value="ECO:0007669"/>
    <property type="project" value="TreeGrafter"/>
</dbReference>
<comment type="caution">
    <text evidence="5">The sequence shown here is derived from an EMBL/GenBank/DDBJ whole genome shotgun (WGS) entry which is preliminary data.</text>
</comment>
<dbReference type="Gene3D" id="3.30.1360.120">
    <property type="entry name" value="Probable tRNA modification gtpase trme, domain 1"/>
    <property type="match status" value="1"/>
</dbReference>
<accession>A0A8J3JFG5</accession>
<proteinExistence type="predicted"/>
<evidence type="ECO:0000259" key="4">
    <source>
        <dbReference type="Pfam" id="PF25455"/>
    </source>
</evidence>
<protein>
    <submittedName>
        <fullName evidence="5">Glycine cleavage system protein T</fullName>
    </submittedName>
</protein>
<dbReference type="PANTHER" id="PTHR22602">
    <property type="entry name" value="TRANSFERASE CAF17, MITOCHONDRIAL-RELATED"/>
    <property type="match status" value="1"/>
</dbReference>
<name>A0A8J3JFG5_9ACTN</name>
<dbReference type="InterPro" id="IPR057460">
    <property type="entry name" value="CAF17_C"/>
</dbReference>
<feature type="domain" description="CAF17 C-terminal" evidence="4">
    <location>
        <begin position="295"/>
        <end position="349"/>
    </location>
</feature>
<dbReference type="NCBIfam" id="TIGR03317">
    <property type="entry name" value="ygfZ_signature"/>
    <property type="match status" value="1"/>
</dbReference>
<dbReference type="PANTHER" id="PTHR22602:SF0">
    <property type="entry name" value="TRANSFERASE CAF17, MITOCHONDRIAL-RELATED"/>
    <property type="match status" value="1"/>
</dbReference>
<evidence type="ECO:0000256" key="2">
    <source>
        <dbReference type="SAM" id="MobiDB-lite"/>
    </source>
</evidence>
<dbReference type="PIRSF" id="PIRSF006487">
    <property type="entry name" value="GcvT"/>
    <property type="match status" value="1"/>
</dbReference>
<dbReference type="InterPro" id="IPR045179">
    <property type="entry name" value="YgfZ/GcvT"/>
</dbReference>
<dbReference type="AlphaFoldDB" id="A0A8J3JFG5"/>
<dbReference type="EMBL" id="BONF01000005">
    <property type="protein sequence ID" value="GIF79537.1"/>
    <property type="molecule type" value="Genomic_DNA"/>
</dbReference>
<evidence type="ECO:0000313" key="5">
    <source>
        <dbReference type="EMBL" id="GIF79537.1"/>
    </source>
</evidence>
<reference evidence="5 6" key="1">
    <citation type="submission" date="2021-01" db="EMBL/GenBank/DDBJ databases">
        <title>Whole genome shotgun sequence of Catellatospora bangladeshensis NBRC 107357.</title>
        <authorList>
            <person name="Komaki H."/>
            <person name="Tamura T."/>
        </authorList>
    </citation>
    <scope>NUCLEOTIDE SEQUENCE [LARGE SCALE GENOMIC DNA]</scope>
    <source>
        <strain evidence="5 6">NBRC 107357</strain>
    </source>
</reference>
<dbReference type="RefSeq" id="WP_203742035.1">
    <property type="nucleotide sequence ID" value="NZ_BONF01000005.1"/>
</dbReference>
<evidence type="ECO:0000313" key="6">
    <source>
        <dbReference type="Proteomes" id="UP000601223"/>
    </source>
</evidence>
<feature type="domain" description="GCVT N-terminal" evidence="3">
    <location>
        <begin position="28"/>
        <end position="149"/>
    </location>
</feature>